<evidence type="ECO:0000256" key="2">
    <source>
        <dbReference type="ARBA" id="ARBA00023043"/>
    </source>
</evidence>
<dbReference type="Pfam" id="PF12796">
    <property type="entry name" value="Ank_2"/>
    <property type="match status" value="1"/>
</dbReference>
<dbReference type="SMART" id="SM00248">
    <property type="entry name" value="ANK"/>
    <property type="match status" value="3"/>
</dbReference>
<dbReference type="SUPFAM" id="SSF48403">
    <property type="entry name" value="Ankyrin repeat"/>
    <property type="match status" value="1"/>
</dbReference>
<protein>
    <submittedName>
        <fullName evidence="5">Uncharacterized protein</fullName>
    </submittedName>
</protein>
<dbReference type="InterPro" id="IPR036770">
    <property type="entry name" value="Ankyrin_rpt-contain_sf"/>
</dbReference>
<feature type="compositionally biased region" description="Polar residues" evidence="4">
    <location>
        <begin position="55"/>
        <end position="68"/>
    </location>
</feature>
<sequence length="184" mass="20320">MGSHLGIALQAGVAARSHRRHDTDYVQHTEWLDGHDHTSSQHPPDTTPRRKDSCHSGQSDRSNRSSVIDTLPKGRGEALLHIASRHNRKDMVLREIRNGADVNVQTTNLDTPLHIACRRGHVEITQTLLANGAELEVRNLNGETPLEVAKSKSHLHTVRLLVLQGTFVGRGTRQAIADGIRLLS</sequence>
<keyword evidence="1" id="KW-0677">Repeat</keyword>
<feature type="region of interest" description="Disordered" evidence="4">
    <location>
        <begin position="29"/>
        <end position="72"/>
    </location>
</feature>
<dbReference type="InterPro" id="IPR002110">
    <property type="entry name" value="Ankyrin_rpt"/>
</dbReference>
<dbReference type="PANTHER" id="PTHR24171">
    <property type="entry name" value="ANKYRIN REPEAT DOMAIN-CONTAINING PROTEIN 39-RELATED"/>
    <property type="match status" value="1"/>
</dbReference>
<evidence type="ECO:0000313" key="5">
    <source>
        <dbReference type="EMBL" id="CZT25746.1"/>
    </source>
</evidence>
<dbReference type="PROSITE" id="PS50088">
    <property type="entry name" value="ANK_REPEAT"/>
    <property type="match status" value="2"/>
</dbReference>
<dbReference type="PROSITE" id="PS50297">
    <property type="entry name" value="ANK_REP_REGION"/>
    <property type="match status" value="2"/>
</dbReference>
<dbReference type="RefSeq" id="XP_023632404.1">
    <property type="nucleotide sequence ID" value="XM_023776636.1"/>
</dbReference>
<name>A0A2D3VLN2_9PEZI</name>
<gene>
    <name evidence="5" type="ORF">RCC_11415</name>
</gene>
<dbReference type="AlphaFoldDB" id="A0A2D3VLN2"/>
<dbReference type="OrthoDB" id="3634750at2759"/>
<keyword evidence="6" id="KW-1185">Reference proteome</keyword>
<evidence type="ECO:0000256" key="4">
    <source>
        <dbReference type="SAM" id="MobiDB-lite"/>
    </source>
</evidence>
<dbReference type="EMBL" id="FJUY01000030">
    <property type="protein sequence ID" value="CZT25746.1"/>
    <property type="molecule type" value="Genomic_DNA"/>
</dbReference>
<dbReference type="STRING" id="112498.A0A2D3VLN2"/>
<evidence type="ECO:0000256" key="3">
    <source>
        <dbReference type="PROSITE-ProRule" id="PRU00023"/>
    </source>
</evidence>
<dbReference type="GeneID" id="35606433"/>
<reference evidence="5 6" key="1">
    <citation type="submission" date="2016-03" db="EMBL/GenBank/DDBJ databases">
        <authorList>
            <person name="Ploux O."/>
        </authorList>
    </citation>
    <scope>NUCLEOTIDE SEQUENCE [LARGE SCALE GENOMIC DNA]</scope>
    <source>
        <strain evidence="5 6">URUG2</strain>
    </source>
</reference>
<organism evidence="5 6">
    <name type="scientific">Ramularia collo-cygni</name>
    <dbReference type="NCBI Taxonomy" id="112498"/>
    <lineage>
        <taxon>Eukaryota</taxon>
        <taxon>Fungi</taxon>
        <taxon>Dikarya</taxon>
        <taxon>Ascomycota</taxon>
        <taxon>Pezizomycotina</taxon>
        <taxon>Dothideomycetes</taxon>
        <taxon>Dothideomycetidae</taxon>
        <taxon>Mycosphaerellales</taxon>
        <taxon>Mycosphaerellaceae</taxon>
        <taxon>Ramularia</taxon>
    </lineage>
</organism>
<feature type="repeat" description="ANK" evidence="3">
    <location>
        <begin position="108"/>
        <end position="140"/>
    </location>
</feature>
<keyword evidence="2 3" id="KW-0040">ANK repeat</keyword>
<dbReference type="Proteomes" id="UP000225277">
    <property type="component" value="Unassembled WGS sequence"/>
</dbReference>
<dbReference type="Gene3D" id="1.25.40.20">
    <property type="entry name" value="Ankyrin repeat-containing domain"/>
    <property type="match status" value="1"/>
</dbReference>
<feature type="compositionally biased region" description="Basic and acidic residues" evidence="4">
    <location>
        <begin position="29"/>
        <end position="39"/>
    </location>
</feature>
<evidence type="ECO:0000313" key="6">
    <source>
        <dbReference type="Proteomes" id="UP000225277"/>
    </source>
</evidence>
<evidence type="ECO:0000256" key="1">
    <source>
        <dbReference type="ARBA" id="ARBA00022737"/>
    </source>
</evidence>
<proteinExistence type="predicted"/>
<accession>A0A2D3VLN2</accession>
<feature type="repeat" description="ANK" evidence="3">
    <location>
        <begin position="75"/>
        <end position="107"/>
    </location>
</feature>